<dbReference type="SUPFAM" id="SSF56655">
    <property type="entry name" value="Carbohydrate phosphatase"/>
    <property type="match status" value="1"/>
</dbReference>
<evidence type="ECO:0000256" key="5">
    <source>
        <dbReference type="PIRSR" id="PIRSR600760-2"/>
    </source>
</evidence>
<dbReference type="GO" id="GO:0008934">
    <property type="term" value="F:inositol monophosphate 1-phosphatase activity"/>
    <property type="evidence" value="ECO:0007669"/>
    <property type="project" value="TreeGrafter"/>
</dbReference>
<dbReference type="RefSeq" id="WP_089746367.1">
    <property type="nucleotide sequence ID" value="NZ_FOGF01000011.1"/>
</dbReference>
<dbReference type="Gene3D" id="3.30.540.10">
    <property type="entry name" value="Fructose-1,6-Bisphosphatase, subunit A, domain 1"/>
    <property type="match status" value="1"/>
</dbReference>
<evidence type="ECO:0000256" key="1">
    <source>
        <dbReference type="ARBA" id="ARBA00001946"/>
    </source>
</evidence>
<organism evidence="6 7">
    <name type="scientific">Granulicatella balaenopterae</name>
    <dbReference type="NCBI Taxonomy" id="137733"/>
    <lineage>
        <taxon>Bacteria</taxon>
        <taxon>Bacillati</taxon>
        <taxon>Bacillota</taxon>
        <taxon>Bacilli</taxon>
        <taxon>Lactobacillales</taxon>
        <taxon>Carnobacteriaceae</taxon>
        <taxon>Granulicatella</taxon>
    </lineage>
</organism>
<proteinExistence type="predicted"/>
<keyword evidence="7" id="KW-1185">Reference proteome</keyword>
<keyword evidence="4 5" id="KW-0460">Magnesium</keyword>
<feature type="binding site" evidence="5">
    <location>
        <position position="89"/>
    </location>
    <ligand>
        <name>Mg(2+)</name>
        <dbReference type="ChEBI" id="CHEBI:18420"/>
        <label>1</label>
        <note>catalytic</note>
    </ligand>
</feature>
<dbReference type="STRING" id="137733.SAMN05421767_11113"/>
<dbReference type="GO" id="GO:0006020">
    <property type="term" value="P:inositol metabolic process"/>
    <property type="evidence" value="ECO:0007669"/>
    <property type="project" value="TreeGrafter"/>
</dbReference>
<evidence type="ECO:0000313" key="7">
    <source>
        <dbReference type="Proteomes" id="UP000198556"/>
    </source>
</evidence>
<dbReference type="PANTHER" id="PTHR20854:SF4">
    <property type="entry name" value="INOSITOL-1-MONOPHOSPHATASE-RELATED"/>
    <property type="match status" value="1"/>
</dbReference>
<dbReference type="Pfam" id="PF00459">
    <property type="entry name" value="Inositol_P"/>
    <property type="match status" value="1"/>
</dbReference>
<dbReference type="Proteomes" id="UP000198556">
    <property type="component" value="Unassembled WGS sequence"/>
</dbReference>
<evidence type="ECO:0000256" key="2">
    <source>
        <dbReference type="ARBA" id="ARBA00022723"/>
    </source>
</evidence>
<dbReference type="FunFam" id="3.30.540.10:FF:000003">
    <property type="entry name" value="Inositol-1-monophosphatase"/>
    <property type="match status" value="1"/>
</dbReference>
<dbReference type="EMBL" id="FOGF01000011">
    <property type="protein sequence ID" value="SEQ92053.1"/>
    <property type="molecule type" value="Genomic_DNA"/>
</dbReference>
<dbReference type="GO" id="GO:0046872">
    <property type="term" value="F:metal ion binding"/>
    <property type="evidence" value="ECO:0007669"/>
    <property type="project" value="UniProtKB-KW"/>
</dbReference>
<accession>A0A1H9JZC1</accession>
<evidence type="ECO:0000256" key="3">
    <source>
        <dbReference type="ARBA" id="ARBA00022801"/>
    </source>
</evidence>
<dbReference type="PANTHER" id="PTHR20854">
    <property type="entry name" value="INOSITOL MONOPHOSPHATASE"/>
    <property type="match status" value="1"/>
</dbReference>
<dbReference type="PRINTS" id="PR00377">
    <property type="entry name" value="IMPHPHTASES"/>
</dbReference>
<dbReference type="OrthoDB" id="9772456at2"/>
<reference evidence="6 7" key="1">
    <citation type="submission" date="2016-10" db="EMBL/GenBank/DDBJ databases">
        <authorList>
            <person name="de Groot N.N."/>
        </authorList>
    </citation>
    <scope>NUCLEOTIDE SEQUENCE [LARGE SCALE GENOMIC DNA]</scope>
    <source>
        <strain evidence="6 7">DSM 15827</strain>
    </source>
</reference>
<feature type="binding site" evidence="5">
    <location>
        <position position="209"/>
    </location>
    <ligand>
        <name>Mg(2+)</name>
        <dbReference type="ChEBI" id="CHEBI:18420"/>
        <label>1</label>
        <note>catalytic</note>
    </ligand>
</feature>
<feature type="binding site" evidence="5">
    <location>
        <position position="88"/>
    </location>
    <ligand>
        <name>Mg(2+)</name>
        <dbReference type="ChEBI" id="CHEBI:18420"/>
        <label>1</label>
        <note>catalytic</note>
    </ligand>
</feature>
<feature type="binding site" evidence="5">
    <location>
        <position position="86"/>
    </location>
    <ligand>
        <name>Mg(2+)</name>
        <dbReference type="ChEBI" id="CHEBI:18420"/>
        <label>1</label>
        <note>catalytic</note>
    </ligand>
</feature>
<dbReference type="AlphaFoldDB" id="A0A1H9JZC1"/>
<dbReference type="InterPro" id="IPR000760">
    <property type="entry name" value="Inositol_monophosphatase-like"/>
</dbReference>
<dbReference type="InterPro" id="IPR020583">
    <property type="entry name" value="Inositol_monoP_metal-BS"/>
</dbReference>
<dbReference type="Gene3D" id="3.40.190.80">
    <property type="match status" value="1"/>
</dbReference>
<keyword evidence="2 5" id="KW-0479">Metal-binding</keyword>
<keyword evidence="3" id="KW-0378">Hydrolase</keyword>
<gene>
    <name evidence="6" type="ORF">SAMN05421767_11113</name>
</gene>
<evidence type="ECO:0000256" key="4">
    <source>
        <dbReference type="ARBA" id="ARBA00022842"/>
    </source>
</evidence>
<sequence>MDLLELHLEVMQWIDEAKAIIQAGLKSDLIIEEKTGYKDLVTNVDKQVEQYFVANIRELYPTHKIMGEEGSGDKIHSLDGFVWIIDPIDGTLNFVTKQRDYGIMIALYKDGVGQLGYIYDVSRDQLMYGIRDYGAYCDHKRLVKPFVSDLSEGFLDMNCYILMDANERFKNTIRHSKGTRAIGASSIEHMNVFLGNSLAYLSEQLAPWDVACGMVIARELGYFYRTLDNKKIDLLSNKTSLLVCHPAVALELLNTYN</sequence>
<dbReference type="CDD" id="cd01637">
    <property type="entry name" value="IMPase_like"/>
    <property type="match status" value="1"/>
</dbReference>
<evidence type="ECO:0000313" key="6">
    <source>
        <dbReference type="EMBL" id="SEQ92053.1"/>
    </source>
</evidence>
<comment type="cofactor">
    <cofactor evidence="1 5">
        <name>Mg(2+)</name>
        <dbReference type="ChEBI" id="CHEBI:18420"/>
    </cofactor>
</comment>
<name>A0A1H9JZC1_9LACT</name>
<dbReference type="GO" id="GO:0007165">
    <property type="term" value="P:signal transduction"/>
    <property type="evidence" value="ECO:0007669"/>
    <property type="project" value="TreeGrafter"/>
</dbReference>
<dbReference type="PROSITE" id="PS00629">
    <property type="entry name" value="IMP_1"/>
    <property type="match status" value="1"/>
</dbReference>
<protein>
    <submittedName>
        <fullName evidence="6">Myo-inositol-1(Or 4)-monophosphatase</fullName>
    </submittedName>
</protein>
<feature type="binding site" evidence="5">
    <location>
        <position position="68"/>
    </location>
    <ligand>
        <name>Mg(2+)</name>
        <dbReference type="ChEBI" id="CHEBI:18420"/>
        <label>1</label>
        <note>catalytic</note>
    </ligand>
</feature>